<evidence type="ECO:0000313" key="2">
    <source>
        <dbReference type="EMBL" id="KAH9288761.1"/>
    </source>
</evidence>
<accession>A0AA38F4B3</accession>
<sequence>FTNASRFWCNGSLHSHNINTVMIFSLNIPNFDPETNDLMDDEYACSKFDSKDELMTNTPLIDDSLLEPQPAPSDSPSTPMT</sequence>
<proteinExistence type="predicted"/>
<feature type="non-terminal residue" evidence="2">
    <location>
        <position position="1"/>
    </location>
</feature>
<name>A0AA38F4B3_TAXCH</name>
<feature type="non-terminal residue" evidence="2">
    <location>
        <position position="81"/>
    </location>
</feature>
<dbReference type="Proteomes" id="UP000824469">
    <property type="component" value="Unassembled WGS sequence"/>
</dbReference>
<evidence type="ECO:0000256" key="1">
    <source>
        <dbReference type="SAM" id="MobiDB-lite"/>
    </source>
</evidence>
<evidence type="ECO:0000313" key="3">
    <source>
        <dbReference type="Proteomes" id="UP000824469"/>
    </source>
</evidence>
<feature type="region of interest" description="Disordered" evidence="1">
    <location>
        <begin position="59"/>
        <end position="81"/>
    </location>
</feature>
<protein>
    <submittedName>
        <fullName evidence="2">Uncharacterized protein</fullName>
    </submittedName>
</protein>
<feature type="compositionally biased region" description="Polar residues" evidence="1">
    <location>
        <begin position="72"/>
        <end position="81"/>
    </location>
</feature>
<dbReference type="AlphaFoldDB" id="A0AA38F4B3"/>
<dbReference type="EMBL" id="JAHRHJ020003813">
    <property type="protein sequence ID" value="KAH9288761.1"/>
    <property type="molecule type" value="Genomic_DNA"/>
</dbReference>
<comment type="caution">
    <text evidence="2">The sequence shown here is derived from an EMBL/GenBank/DDBJ whole genome shotgun (WGS) entry which is preliminary data.</text>
</comment>
<reference evidence="2 3" key="1">
    <citation type="journal article" date="2021" name="Nat. Plants">
        <title>The Taxus genome provides insights into paclitaxel biosynthesis.</title>
        <authorList>
            <person name="Xiong X."/>
            <person name="Gou J."/>
            <person name="Liao Q."/>
            <person name="Li Y."/>
            <person name="Zhou Q."/>
            <person name="Bi G."/>
            <person name="Li C."/>
            <person name="Du R."/>
            <person name="Wang X."/>
            <person name="Sun T."/>
            <person name="Guo L."/>
            <person name="Liang H."/>
            <person name="Lu P."/>
            <person name="Wu Y."/>
            <person name="Zhang Z."/>
            <person name="Ro D.K."/>
            <person name="Shang Y."/>
            <person name="Huang S."/>
            <person name="Yan J."/>
        </authorList>
    </citation>
    <scope>NUCLEOTIDE SEQUENCE [LARGE SCALE GENOMIC DNA]</scope>
    <source>
        <strain evidence="2">Ta-2019</strain>
    </source>
</reference>
<keyword evidence="3" id="KW-1185">Reference proteome</keyword>
<organism evidence="2 3">
    <name type="scientific">Taxus chinensis</name>
    <name type="common">Chinese yew</name>
    <name type="synonym">Taxus wallichiana var. chinensis</name>
    <dbReference type="NCBI Taxonomy" id="29808"/>
    <lineage>
        <taxon>Eukaryota</taxon>
        <taxon>Viridiplantae</taxon>
        <taxon>Streptophyta</taxon>
        <taxon>Embryophyta</taxon>
        <taxon>Tracheophyta</taxon>
        <taxon>Spermatophyta</taxon>
        <taxon>Pinopsida</taxon>
        <taxon>Pinidae</taxon>
        <taxon>Conifers II</taxon>
        <taxon>Cupressales</taxon>
        <taxon>Taxaceae</taxon>
        <taxon>Taxus</taxon>
    </lineage>
</organism>
<gene>
    <name evidence="2" type="ORF">KI387_032878</name>
</gene>